<keyword evidence="2" id="KW-1185">Reference proteome</keyword>
<evidence type="ECO:0000313" key="2">
    <source>
        <dbReference type="Proteomes" id="UP001148662"/>
    </source>
</evidence>
<dbReference type="EMBL" id="JANHOG010000045">
    <property type="protein sequence ID" value="KAJ3559115.1"/>
    <property type="molecule type" value="Genomic_DNA"/>
</dbReference>
<accession>A0ACC1TE37</accession>
<organism evidence="1 2">
    <name type="scientific">Phlebia brevispora</name>
    <dbReference type="NCBI Taxonomy" id="194682"/>
    <lineage>
        <taxon>Eukaryota</taxon>
        <taxon>Fungi</taxon>
        <taxon>Dikarya</taxon>
        <taxon>Basidiomycota</taxon>
        <taxon>Agaricomycotina</taxon>
        <taxon>Agaricomycetes</taxon>
        <taxon>Polyporales</taxon>
        <taxon>Meruliaceae</taxon>
        <taxon>Phlebia</taxon>
    </lineage>
</organism>
<comment type="caution">
    <text evidence="1">The sequence shown here is derived from an EMBL/GenBank/DDBJ whole genome shotgun (WGS) entry which is preliminary data.</text>
</comment>
<gene>
    <name evidence="1" type="ORF">NM688_g542</name>
</gene>
<protein>
    <submittedName>
        <fullName evidence="1">Uncharacterized protein</fullName>
    </submittedName>
</protein>
<name>A0ACC1TE37_9APHY</name>
<dbReference type="Proteomes" id="UP001148662">
    <property type="component" value="Unassembled WGS sequence"/>
</dbReference>
<sequence length="488" mass="55297">MRYSTSGRATLLLPVNSYYPLRTLGPNTWNTVQSRLDVAICAGAPVRTLVLLRTNSSDEGIGEEGTAWTIWHRPGMDPARRRHKAAWTAWIACSRRSAFSANMKVSFSLANAKTKAAKPVGEAPTLKKPVVFASLEDDEPIDATHAAGPSKPAVNKQLVAQNVEMSKAMKKRMEEEKKVDATVFEYDEVWDKMQEAKQRQKEQKEIDTKERKPKYISGLLNAAATRRLDHLRAEEKMIQREREMEGDEFKDKESFVTQAYKDQMEEVRLAEAEEKRREELERKKNKGMGTGMAHFYKKLLEESEQKHDETVAATQEKPVKGPQMPNLTIIKPPDFTPKSDVELAQIAREHGKEVELNDDNQIVDKRELLSAGLNLSAPNTRKLGLHLSKKASSSTESVQAHRAVGSAASRREINERRAREIAVQMEQERERILKEKEREEQDSINRIVTKRNTADDVQSARERYLARKRRKLEEAANETSADSNAGPG</sequence>
<proteinExistence type="predicted"/>
<evidence type="ECO:0000313" key="1">
    <source>
        <dbReference type="EMBL" id="KAJ3559115.1"/>
    </source>
</evidence>
<reference evidence="1" key="1">
    <citation type="submission" date="2022-07" db="EMBL/GenBank/DDBJ databases">
        <title>Genome Sequence of Phlebia brevispora.</title>
        <authorList>
            <person name="Buettner E."/>
        </authorList>
    </citation>
    <scope>NUCLEOTIDE SEQUENCE</scope>
    <source>
        <strain evidence="1">MPL23</strain>
    </source>
</reference>